<protein>
    <submittedName>
        <fullName evidence="1">Uncharacterized protein</fullName>
    </submittedName>
</protein>
<evidence type="ECO:0000313" key="1">
    <source>
        <dbReference type="EMBL" id="PLW86334.1"/>
    </source>
</evidence>
<organism evidence="1 2">
    <name type="scientific">Halioglobus japonicus</name>
    <dbReference type="NCBI Taxonomy" id="930805"/>
    <lineage>
        <taxon>Bacteria</taxon>
        <taxon>Pseudomonadati</taxon>
        <taxon>Pseudomonadota</taxon>
        <taxon>Gammaproteobacteria</taxon>
        <taxon>Cellvibrionales</taxon>
        <taxon>Halieaceae</taxon>
        <taxon>Halioglobus</taxon>
    </lineage>
</organism>
<sequence length="186" mass="21027">MSANPQGKGLVPVVEDWREAQPAVVSARTPREVLRDYLVTSLVVAAEIRFKPRPGIHYFLYLIQSNWTLSLLSPEDWHGHPPGPCLGRCVMQPDMTWQLTPRADINRQDELVKALSAFREGFADWLNQDGTLEDHLPFYVRELPYYRRLLAAGMSKSLRSSLAKSGLDARSSRDWLAGQELPALLS</sequence>
<keyword evidence="2" id="KW-1185">Reference proteome</keyword>
<dbReference type="RefSeq" id="WP_102106229.1">
    <property type="nucleotide sequence ID" value="NZ_PKUR01000002.1"/>
</dbReference>
<comment type="caution">
    <text evidence="1">The sequence shown here is derived from an EMBL/GenBank/DDBJ whole genome shotgun (WGS) entry which is preliminary data.</text>
</comment>
<dbReference type="AlphaFoldDB" id="A0AAP8MES4"/>
<evidence type="ECO:0000313" key="2">
    <source>
        <dbReference type="Proteomes" id="UP000235162"/>
    </source>
</evidence>
<dbReference type="EMBL" id="PKUR01000002">
    <property type="protein sequence ID" value="PLW86334.1"/>
    <property type="molecule type" value="Genomic_DNA"/>
</dbReference>
<reference evidence="1 2" key="1">
    <citation type="submission" date="2018-01" db="EMBL/GenBank/DDBJ databases">
        <title>The draft genome sequence of Halioglobus japonicus S1-36.</title>
        <authorList>
            <person name="Du Z.-J."/>
            <person name="Shi M.-J."/>
        </authorList>
    </citation>
    <scope>NUCLEOTIDE SEQUENCE [LARGE SCALE GENOMIC DNA]</scope>
    <source>
        <strain evidence="1 2">S1-36</strain>
    </source>
</reference>
<dbReference type="InterPro" id="IPR019534">
    <property type="entry name" value="DUF2452"/>
</dbReference>
<gene>
    <name evidence="1" type="ORF">C0029_07865</name>
</gene>
<accession>A0AAP8MES4</accession>
<dbReference type="Pfam" id="PF10504">
    <property type="entry name" value="DUF2452"/>
    <property type="match status" value="1"/>
</dbReference>
<dbReference type="Proteomes" id="UP000235162">
    <property type="component" value="Unassembled WGS sequence"/>
</dbReference>
<proteinExistence type="predicted"/>
<name>A0AAP8MES4_9GAMM</name>